<dbReference type="Proteomes" id="UP000435304">
    <property type="component" value="Unassembled WGS sequence"/>
</dbReference>
<sequence>MAAEPLPARRHAGETEDQRLDRNWNELLQELRVAQTGVQILLGFLLTVPFGPRFDDVTDAQRTVYLVVLCGSVLATSLLVAPAAFHRVLFRRGLRPWLVDRAHRTATAGLAVLALTLTGVVWLMFDVVLGHTPAHVAAAATLVLFTSLWVLWPGLLYRHGEAAD</sequence>
<keyword evidence="1" id="KW-0812">Transmembrane</keyword>
<accession>A0A6A9V1R4</accession>
<evidence type="ECO:0000313" key="2">
    <source>
        <dbReference type="EMBL" id="MVA77514.1"/>
    </source>
</evidence>
<gene>
    <name evidence="2" type="ORF">GC722_16040</name>
</gene>
<keyword evidence="3" id="KW-1185">Reference proteome</keyword>
<organism evidence="2 3">
    <name type="scientific">Auraticoccus cholistanensis</name>
    <dbReference type="NCBI Taxonomy" id="2656650"/>
    <lineage>
        <taxon>Bacteria</taxon>
        <taxon>Bacillati</taxon>
        <taxon>Actinomycetota</taxon>
        <taxon>Actinomycetes</taxon>
        <taxon>Propionibacteriales</taxon>
        <taxon>Propionibacteriaceae</taxon>
        <taxon>Auraticoccus</taxon>
    </lineage>
</organism>
<protein>
    <submittedName>
        <fullName evidence="2">Sodium:proton antiporter</fullName>
    </submittedName>
</protein>
<dbReference type="RefSeq" id="WP_156611755.1">
    <property type="nucleotide sequence ID" value="NZ_WPCU01000010.1"/>
</dbReference>
<feature type="transmembrane region" description="Helical" evidence="1">
    <location>
        <begin position="63"/>
        <end position="85"/>
    </location>
</feature>
<evidence type="ECO:0000313" key="3">
    <source>
        <dbReference type="Proteomes" id="UP000435304"/>
    </source>
</evidence>
<evidence type="ECO:0000256" key="1">
    <source>
        <dbReference type="SAM" id="Phobius"/>
    </source>
</evidence>
<keyword evidence="1" id="KW-0472">Membrane</keyword>
<reference evidence="2 3" key="1">
    <citation type="submission" date="2019-12" db="EMBL/GenBank/DDBJ databases">
        <title>Auraticoccus cholistani sp. nov., an actinomycete isolated from soil of Cholistan desert.</title>
        <authorList>
            <person name="Cheema M.T."/>
        </authorList>
    </citation>
    <scope>NUCLEOTIDE SEQUENCE [LARGE SCALE GENOMIC DNA]</scope>
    <source>
        <strain evidence="2 3">F435</strain>
    </source>
</reference>
<feature type="transmembrane region" description="Helical" evidence="1">
    <location>
        <begin position="106"/>
        <end position="125"/>
    </location>
</feature>
<feature type="transmembrane region" description="Helical" evidence="1">
    <location>
        <begin position="137"/>
        <end position="157"/>
    </location>
</feature>
<dbReference type="AlphaFoldDB" id="A0A6A9V1R4"/>
<dbReference type="InterPro" id="IPR046291">
    <property type="entry name" value="DUF6328"/>
</dbReference>
<proteinExistence type="predicted"/>
<dbReference type="Pfam" id="PF19853">
    <property type="entry name" value="DUF6328"/>
    <property type="match status" value="1"/>
</dbReference>
<feature type="transmembrane region" description="Helical" evidence="1">
    <location>
        <begin position="31"/>
        <end position="51"/>
    </location>
</feature>
<keyword evidence="1" id="KW-1133">Transmembrane helix</keyword>
<name>A0A6A9V1R4_9ACTN</name>
<comment type="caution">
    <text evidence="2">The sequence shown here is derived from an EMBL/GenBank/DDBJ whole genome shotgun (WGS) entry which is preliminary data.</text>
</comment>
<dbReference type="EMBL" id="WPCU01000010">
    <property type="protein sequence ID" value="MVA77514.1"/>
    <property type="molecule type" value="Genomic_DNA"/>
</dbReference>